<keyword evidence="1" id="KW-0732">Signal</keyword>
<evidence type="ECO:0000313" key="2">
    <source>
        <dbReference type="EMBL" id="KAF9533050.1"/>
    </source>
</evidence>
<gene>
    <name evidence="2" type="ORF">CPB83DRAFT_845732</name>
</gene>
<sequence length="321" mass="35214">MSALYAFFLLLLYVVMVSAQGDLPFTFYNVSIFNGDGGHFNGIVKVGGYLQVVVNSSSVQQFYVSHPGTIELWSGTNTSTDSTIVDVIGTSLAPPVFEMSCGYTVPNTLTTGKYHVRVHVEGETAIGKSATFPIVTGDFAPPCEEPPSYRAISSTSDSRYTSMRIYKPRGGQVFDLSPSNISFFDVKWFYVDYRNYGNVGVTNATVELLNEDTLQTVALGPLQLATGDNSNIQKQFSINNLAITPGAWRVRGNYTNKVENNGRPVSALSELFYVHPANASCGQFGPVKTPTQSGTERSRRAVCRLRLCFVYLSLSIIYQFL</sequence>
<dbReference type="AlphaFoldDB" id="A0A9P6EQG0"/>
<evidence type="ECO:0000256" key="1">
    <source>
        <dbReference type="SAM" id="SignalP"/>
    </source>
</evidence>
<feature type="signal peptide" evidence="1">
    <location>
        <begin position="1"/>
        <end position="19"/>
    </location>
</feature>
<dbReference type="Proteomes" id="UP000807306">
    <property type="component" value="Unassembled WGS sequence"/>
</dbReference>
<organism evidence="2 3">
    <name type="scientific">Crepidotus variabilis</name>
    <dbReference type="NCBI Taxonomy" id="179855"/>
    <lineage>
        <taxon>Eukaryota</taxon>
        <taxon>Fungi</taxon>
        <taxon>Dikarya</taxon>
        <taxon>Basidiomycota</taxon>
        <taxon>Agaricomycotina</taxon>
        <taxon>Agaricomycetes</taxon>
        <taxon>Agaricomycetidae</taxon>
        <taxon>Agaricales</taxon>
        <taxon>Agaricineae</taxon>
        <taxon>Crepidotaceae</taxon>
        <taxon>Crepidotus</taxon>
    </lineage>
</organism>
<protein>
    <submittedName>
        <fullName evidence="2">Uncharacterized protein</fullName>
    </submittedName>
</protein>
<reference evidence="2" key="1">
    <citation type="submission" date="2020-11" db="EMBL/GenBank/DDBJ databases">
        <authorList>
            <consortium name="DOE Joint Genome Institute"/>
            <person name="Ahrendt S."/>
            <person name="Riley R."/>
            <person name="Andreopoulos W."/>
            <person name="Labutti K."/>
            <person name="Pangilinan J."/>
            <person name="Ruiz-Duenas F.J."/>
            <person name="Barrasa J.M."/>
            <person name="Sanchez-Garcia M."/>
            <person name="Camarero S."/>
            <person name="Miyauchi S."/>
            <person name="Serrano A."/>
            <person name="Linde D."/>
            <person name="Babiker R."/>
            <person name="Drula E."/>
            <person name="Ayuso-Fernandez I."/>
            <person name="Pacheco R."/>
            <person name="Padilla G."/>
            <person name="Ferreira P."/>
            <person name="Barriuso J."/>
            <person name="Kellner H."/>
            <person name="Castanera R."/>
            <person name="Alfaro M."/>
            <person name="Ramirez L."/>
            <person name="Pisabarro A.G."/>
            <person name="Kuo A."/>
            <person name="Tritt A."/>
            <person name="Lipzen A."/>
            <person name="He G."/>
            <person name="Yan M."/>
            <person name="Ng V."/>
            <person name="Cullen D."/>
            <person name="Martin F."/>
            <person name="Rosso M.-N."/>
            <person name="Henrissat B."/>
            <person name="Hibbett D."/>
            <person name="Martinez A.T."/>
            <person name="Grigoriev I.V."/>
        </authorList>
    </citation>
    <scope>NUCLEOTIDE SEQUENCE</scope>
    <source>
        <strain evidence="2">CBS 506.95</strain>
    </source>
</reference>
<proteinExistence type="predicted"/>
<dbReference type="EMBL" id="MU157829">
    <property type="protein sequence ID" value="KAF9533050.1"/>
    <property type="molecule type" value="Genomic_DNA"/>
</dbReference>
<name>A0A9P6EQG0_9AGAR</name>
<accession>A0A9P6EQG0</accession>
<evidence type="ECO:0000313" key="3">
    <source>
        <dbReference type="Proteomes" id="UP000807306"/>
    </source>
</evidence>
<dbReference type="OrthoDB" id="2991269at2759"/>
<feature type="chain" id="PRO_5040179934" evidence="1">
    <location>
        <begin position="20"/>
        <end position="321"/>
    </location>
</feature>
<keyword evidence="3" id="KW-1185">Reference proteome</keyword>
<comment type="caution">
    <text evidence="2">The sequence shown here is derived from an EMBL/GenBank/DDBJ whole genome shotgun (WGS) entry which is preliminary data.</text>
</comment>